<dbReference type="PANTHER" id="PTHR43364">
    <property type="entry name" value="NADH-SPECIFIC METHYLGLYOXAL REDUCTASE-RELATED"/>
    <property type="match status" value="1"/>
</dbReference>
<dbReference type="InterPro" id="IPR036812">
    <property type="entry name" value="NAD(P)_OxRdtase_dom_sf"/>
</dbReference>
<dbReference type="Gene3D" id="3.20.20.100">
    <property type="entry name" value="NADP-dependent oxidoreductase domain"/>
    <property type="match status" value="1"/>
</dbReference>
<evidence type="ECO:0000256" key="1">
    <source>
        <dbReference type="ARBA" id="ARBA00023002"/>
    </source>
</evidence>
<dbReference type="InterPro" id="IPR020471">
    <property type="entry name" value="AKR"/>
</dbReference>
<dbReference type="SUPFAM" id="SSF51430">
    <property type="entry name" value="NAD(P)-linked oxidoreductase"/>
    <property type="match status" value="1"/>
</dbReference>
<comment type="caution">
    <text evidence="3">The sequence shown here is derived from an EMBL/GenBank/DDBJ whole genome shotgun (WGS) entry which is preliminary data.</text>
</comment>
<dbReference type="GO" id="GO:0016491">
    <property type="term" value="F:oxidoreductase activity"/>
    <property type="evidence" value="ECO:0007669"/>
    <property type="project" value="UniProtKB-KW"/>
</dbReference>
<dbReference type="AlphaFoldDB" id="A0A9X2ADH3"/>
<dbReference type="PANTHER" id="PTHR43364:SF4">
    <property type="entry name" value="NAD(P)-LINKED OXIDOREDUCTASE SUPERFAMILY PROTEIN"/>
    <property type="match status" value="1"/>
</dbReference>
<organism evidence="3 4">
    <name type="scientific">Sulfoacidibacillus ferrooxidans</name>
    <dbReference type="NCBI Taxonomy" id="2005001"/>
    <lineage>
        <taxon>Bacteria</taxon>
        <taxon>Bacillati</taxon>
        <taxon>Bacillota</taxon>
        <taxon>Bacilli</taxon>
        <taxon>Bacillales</taxon>
        <taxon>Alicyclobacillaceae</taxon>
        <taxon>Sulfoacidibacillus</taxon>
    </lineage>
</organism>
<dbReference type="EMBL" id="JALBUF010000001">
    <property type="protein sequence ID" value="MCI0182367.1"/>
    <property type="molecule type" value="Genomic_DNA"/>
</dbReference>
<dbReference type="InterPro" id="IPR050523">
    <property type="entry name" value="AKR_Detox_Biosynth"/>
</dbReference>
<dbReference type="EC" id="1.1.1.-" evidence="3"/>
<dbReference type="GO" id="GO:0005829">
    <property type="term" value="C:cytosol"/>
    <property type="evidence" value="ECO:0007669"/>
    <property type="project" value="TreeGrafter"/>
</dbReference>
<accession>A0A9X2ADH3</accession>
<reference evidence="3" key="1">
    <citation type="submission" date="2022-03" db="EMBL/GenBank/DDBJ databases">
        <title>Draft Genome Sequence of Firmicute Strain S0AB, a Heterotrophic Iron/Sulfur-Oxidizing Extreme Acidophile.</title>
        <authorList>
            <person name="Vergara E."/>
            <person name="Pakostova E."/>
            <person name="Johnson D.B."/>
            <person name="Holmes D.S."/>
        </authorList>
    </citation>
    <scope>NUCLEOTIDE SEQUENCE</scope>
    <source>
        <strain evidence="3">S0AB</strain>
    </source>
</reference>
<evidence type="ECO:0000259" key="2">
    <source>
        <dbReference type="Pfam" id="PF00248"/>
    </source>
</evidence>
<dbReference type="Pfam" id="PF00248">
    <property type="entry name" value="Aldo_ket_red"/>
    <property type="match status" value="1"/>
</dbReference>
<dbReference type="FunFam" id="3.20.20.100:FF:000004">
    <property type="entry name" value="Oxidoreductase, aldo/keto reductase"/>
    <property type="match status" value="1"/>
</dbReference>
<evidence type="ECO:0000313" key="3">
    <source>
        <dbReference type="EMBL" id="MCI0182367.1"/>
    </source>
</evidence>
<feature type="domain" description="NADP-dependent oxidoreductase" evidence="2">
    <location>
        <begin position="16"/>
        <end position="308"/>
    </location>
</feature>
<dbReference type="PRINTS" id="PR00069">
    <property type="entry name" value="ALDKETRDTASE"/>
</dbReference>
<dbReference type="Proteomes" id="UP001139263">
    <property type="component" value="Unassembled WGS sequence"/>
</dbReference>
<sequence>MQYRRLGSSGLEVSVMGLGTNSFGSRSDQDLSIRILHTAIDAGVNFIDTANIYSGTRSEEIIGEGLKGRRHDVVLATKAGLPRHNRPNGKGSSRAHLFQEIDESLTRLQTDYVDLYQIHSFDPHTPVEETLRALDDLVRSGKVRYIGASNYMAWELMKALSISHEKGLARYISIQPSYSMADRSPERELVALCLDQGVGIIPYFPLAGGILTGKYAGRQVPNGSRAETNPAFINRLDDERLHLGDKVSVVATQLSCSASALSLAWLYTRPAVATVIVGATRPDQVIDNLTSVELALSDEIIDAFDEASKQYIYGKPFAEFRLD</sequence>
<evidence type="ECO:0000313" key="4">
    <source>
        <dbReference type="Proteomes" id="UP001139263"/>
    </source>
</evidence>
<proteinExistence type="predicted"/>
<keyword evidence="4" id="KW-1185">Reference proteome</keyword>
<dbReference type="InterPro" id="IPR023210">
    <property type="entry name" value="NADP_OxRdtase_dom"/>
</dbReference>
<keyword evidence="1 3" id="KW-0560">Oxidoreductase</keyword>
<gene>
    <name evidence="3" type="primary">iolS_3</name>
    <name evidence="3" type="ORF">MM817_00626</name>
</gene>
<protein>
    <submittedName>
        <fullName evidence="3">Aldo-keto reductase IolS</fullName>
        <ecNumber evidence="3">1.1.1.-</ecNumber>
    </submittedName>
</protein>
<dbReference type="RefSeq" id="WP_241711968.1">
    <property type="nucleotide sequence ID" value="NZ_JALBUF010000001.1"/>
</dbReference>
<name>A0A9X2ADH3_9BACL</name>